<reference evidence="3" key="1">
    <citation type="journal article" date="2016" name="Insect Biochem. Mol. Biol.">
        <title>Multifaceted biological insights from a draft genome sequence of the tobacco hornworm moth, Manduca sexta.</title>
        <authorList>
            <person name="Kanost M.R."/>
            <person name="Arrese E.L."/>
            <person name="Cao X."/>
            <person name="Chen Y.R."/>
            <person name="Chellapilla S."/>
            <person name="Goldsmith M.R."/>
            <person name="Grosse-Wilde E."/>
            <person name="Heckel D.G."/>
            <person name="Herndon N."/>
            <person name="Jiang H."/>
            <person name="Papanicolaou A."/>
            <person name="Qu J."/>
            <person name="Soulages J.L."/>
            <person name="Vogel H."/>
            <person name="Walters J."/>
            <person name="Waterhouse R.M."/>
            <person name="Ahn S.J."/>
            <person name="Almeida F.C."/>
            <person name="An C."/>
            <person name="Aqrawi P."/>
            <person name="Bretschneider A."/>
            <person name="Bryant W.B."/>
            <person name="Bucks S."/>
            <person name="Chao H."/>
            <person name="Chevignon G."/>
            <person name="Christen J.M."/>
            <person name="Clarke D.F."/>
            <person name="Dittmer N.T."/>
            <person name="Ferguson L.C.F."/>
            <person name="Garavelou S."/>
            <person name="Gordon K.H.J."/>
            <person name="Gunaratna R.T."/>
            <person name="Han Y."/>
            <person name="Hauser F."/>
            <person name="He Y."/>
            <person name="Heidel-Fischer H."/>
            <person name="Hirsh A."/>
            <person name="Hu Y."/>
            <person name="Jiang H."/>
            <person name="Kalra D."/>
            <person name="Klinner C."/>
            <person name="Konig C."/>
            <person name="Kovar C."/>
            <person name="Kroll A.R."/>
            <person name="Kuwar S.S."/>
            <person name="Lee S.L."/>
            <person name="Lehman R."/>
            <person name="Li K."/>
            <person name="Li Z."/>
            <person name="Liang H."/>
            <person name="Lovelace S."/>
            <person name="Lu Z."/>
            <person name="Mansfield J.H."/>
            <person name="McCulloch K.J."/>
            <person name="Mathew T."/>
            <person name="Morton B."/>
            <person name="Muzny D.M."/>
            <person name="Neunemann D."/>
            <person name="Ongeri F."/>
            <person name="Pauchet Y."/>
            <person name="Pu L.L."/>
            <person name="Pyrousis I."/>
            <person name="Rao X.J."/>
            <person name="Redding A."/>
            <person name="Roesel C."/>
            <person name="Sanchez-Gracia A."/>
            <person name="Schaack S."/>
            <person name="Shukla A."/>
            <person name="Tetreau G."/>
            <person name="Wang Y."/>
            <person name="Xiong G.H."/>
            <person name="Traut W."/>
            <person name="Walsh T.K."/>
            <person name="Worley K.C."/>
            <person name="Wu D."/>
            <person name="Wu W."/>
            <person name="Wu Y.Q."/>
            <person name="Zhang X."/>
            <person name="Zou Z."/>
            <person name="Zucker H."/>
            <person name="Briscoe A.D."/>
            <person name="Burmester T."/>
            <person name="Clem R.J."/>
            <person name="Feyereisen R."/>
            <person name="Grimmelikhuijzen C.J.P."/>
            <person name="Hamodrakas S.J."/>
            <person name="Hansson B.S."/>
            <person name="Huguet E."/>
            <person name="Jermiin L.S."/>
            <person name="Lan Q."/>
            <person name="Lehman H.K."/>
            <person name="Lorenzen M."/>
            <person name="Merzendorfer H."/>
            <person name="Michalopoulos I."/>
            <person name="Morton D.B."/>
            <person name="Muthukrishnan S."/>
            <person name="Oakeshott J.G."/>
            <person name="Palmer W."/>
            <person name="Park Y."/>
            <person name="Passarelli A.L."/>
            <person name="Rozas J."/>
            <person name="Schwartz L.M."/>
            <person name="Smith W."/>
            <person name="Southgate A."/>
            <person name="Vilcinskas A."/>
            <person name="Vogt R."/>
            <person name="Wang P."/>
            <person name="Werren J."/>
            <person name="Yu X.Q."/>
            <person name="Zhou J.J."/>
            <person name="Brown S.J."/>
            <person name="Scherer S.E."/>
            <person name="Richards S."/>
            <person name="Blissard G.W."/>
        </authorList>
    </citation>
    <scope>NUCLEOTIDE SEQUENCE</scope>
</reference>
<dbReference type="PANTHER" id="PTHR44873">
    <property type="entry name" value="DNAJ HOMOLOG SUBFAMILY C MEMBER 30, MITOCHONDRIAL"/>
    <property type="match status" value="1"/>
</dbReference>
<evidence type="ECO:0000313" key="3">
    <source>
        <dbReference type="EMBL" id="KAG6442995.1"/>
    </source>
</evidence>
<evidence type="ECO:0000256" key="1">
    <source>
        <dbReference type="SAM" id="Phobius"/>
    </source>
</evidence>
<organism evidence="3 4">
    <name type="scientific">Manduca sexta</name>
    <name type="common">Tobacco hawkmoth</name>
    <name type="synonym">Tobacco hornworm</name>
    <dbReference type="NCBI Taxonomy" id="7130"/>
    <lineage>
        <taxon>Eukaryota</taxon>
        <taxon>Metazoa</taxon>
        <taxon>Ecdysozoa</taxon>
        <taxon>Arthropoda</taxon>
        <taxon>Hexapoda</taxon>
        <taxon>Insecta</taxon>
        <taxon>Pterygota</taxon>
        <taxon>Neoptera</taxon>
        <taxon>Endopterygota</taxon>
        <taxon>Lepidoptera</taxon>
        <taxon>Glossata</taxon>
        <taxon>Ditrysia</taxon>
        <taxon>Bombycoidea</taxon>
        <taxon>Sphingidae</taxon>
        <taxon>Sphinginae</taxon>
        <taxon>Sphingini</taxon>
        <taxon>Manduca</taxon>
    </lineage>
</organism>
<sequence>MLRQRSSKLLPAVVRQISTTSKDCRSHYDVLGVTPKATQNDIKSAYYKLSKIYHPDRSSDEDSAKKFRAITEAYEVLGNVSLKRMYDRGLLVGKENTTRMDYQPEPEPTDPTLKFYKSRTHSNVTPTMDGTRPIYDFDSWSKQHYGDLFQKQKYDRQMNKIKWEKREHMQQDINQETFIYLLLLLTGVIFMVISGATSDYDVDKTKVTDVGKKSN</sequence>
<feature type="domain" description="J" evidence="2">
    <location>
        <begin position="26"/>
        <end position="90"/>
    </location>
</feature>
<dbReference type="EMBL" id="JH668299">
    <property type="protein sequence ID" value="KAG6442995.1"/>
    <property type="molecule type" value="Genomic_DNA"/>
</dbReference>
<dbReference type="InterPro" id="IPR001623">
    <property type="entry name" value="DnaJ_domain"/>
</dbReference>
<dbReference type="Gene3D" id="1.10.287.110">
    <property type="entry name" value="DnaJ domain"/>
    <property type="match status" value="1"/>
</dbReference>
<comment type="caution">
    <text evidence="3">The sequence shown here is derived from an EMBL/GenBank/DDBJ whole genome shotgun (WGS) entry which is preliminary data.</text>
</comment>
<dbReference type="SMART" id="SM00271">
    <property type="entry name" value="DnaJ"/>
    <property type="match status" value="1"/>
</dbReference>
<dbReference type="SUPFAM" id="SSF46565">
    <property type="entry name" value="Chaperone J-domain"/>
    <property type="match status" value="1"/>
</dbReference>
<dbReference type="Proteomes" id="UP000791440">
    <property type="component" value="Unassembled WGS sequence"/>
</dbReference>
<name>A0A921YPF9_MANSE</name>
<keyword evidence="4" id="KW-1185">Reference proteome</keyword>
<dbReference type="OrthoDB" id="376357at2759"/>
<evidence type="ECO:0000259" key="2">
    <source>
        <dbReference type="PROSITE" id="PS50076"/>
    </source>
</evidence>
<dbReference type="Pfam" id="PF00226">
    <property type="entry name" value="DnaJ"/>
    <property type="match status" value="1"/>
</dbReference>
<protein>
    <recommendedName>
        <fullName evidence="2">J domain-containing protein</fullName>
    </recommendedName>
</protein>
<dbReference type="CDD" id="cd06257">
    <property type="entry name" value="DnaJ"/>
    <property type="match status" value="1"/>
</dbReference>
<gene>
    <name evidence="3" type="ORF">O3G_MSEX002616</name>
</gene>
<accession>A0A921YPF9</accession>
<proteinExistence type="predicted"/>
<dbReference type="InterPro" id="IPR018253">
    <property type="entry name" value="DnaJ_domain_CS"/>
</dbReference>
<dbReference type="PROSITE" id="PS50076">
    <property type="entry name" value="DNAJ_2"/>
    <property type="match status" value="1"/>
</dbReference>
<keyword evidence="1" id="KW-0812">Transmembrane</keyword>
<dbReference type="PRINTS" id="PR00625">
    <property type="entry name" value="JDOMAIN"/>
</dbReference>
<dbReference type="InterPro" id="IPR053025">
    <property type="entry name" value="Mito_ATP_Synthase-Asso"/>
</dbReference>
<keyword evidence="1" id="KW-0472">Membrane</keyword>
<dbReference type="AlphaFoldDB" id="A0A921YPF9"/>
<feature type="transmembrane region" description="Helical" evidence="1">
    <location>
        <begin position="178"/>
        <end position="197"/>
    </location>
</feature>
<dbReference type="PANTHER" id="PTHR44873:SF1">
    <property type="entry name" value="DNAJ HOMOLOG SUBFAMILY C MEMBER 30, MITOCHONDRIAL"/>
    <property type="match status" value="1"/>
</dbReference>
<evidence type="ECO:0000313" key="4">
    <source>
        <dbReference type="Proteomes" id="UP000791440"/>
    </source>
</evidence>
<dbReference type="InterPro" id="IPR036869">
    <property type="entry name" value="J_dom_sf"/>
</dbReference>
<reference evidence="3" key="2">
    <citation type="submission" date="2020-12" db="EMBL/GenBank/DDBJ databases">
        <authorList>
            <person name="Kanost M."/>
        </authorList>
    </citation>
    <scope>NUCLEOTIDE SEQUENCE</scope>
</reference>
<keyword evidence="1" id="KW-1133">Transmembrane helix</keyword>
<dbReference type="PROSITE" id="PS00636">
    <property type="entry name" value="DNAJ_1"/>
    <property type="match status" value="1"/>
</dbReference>